<dbReference type="InterPro" id="IPR015946">
    <property type="entry name" value="KH_dom-like_a/b"/>
</dbReference>
<keyword evidence="1" id="KW-1133">Transmembrane helix</keyword>
<sequence length="134" mass="15097">MKITTKYISDYEYEASTEEGQKVKIDMKDSGKTDQSPMQLVLSALTGCIAVEIALVIKKRRKTLIDLIIEAEGTRREEAPKYFTNIHLLFTLVSPDANNEELYKATKLSLEKYCSVASSLNADITFDTKVIEQP</sequence>
<keyword evidence="1" id="KW-0812">Transmembrane</keyword>
<reference evidence="2" key="1">
    <citation type="submission" date="2021-01" db="EMBL/GenBank/DDBJ databases">
        <title>Fulvivirga kasyanovii gen. nov., sp nov., a novel member of the phylum Bacteroidetes isolated from seawater in a mussel farm.</title>
        <authorList>
            <person name="Zhao L.-H."/>
            <person name="Wang Z.-J."/>
        </authorList>
    </citation>
    <scope>NUCLEOTIDE SEQUENCE</scope>
    <source>
        <strain evidence="2">2943</strain>
    </source>
</reference>
<dbReference type="AlphaFoldDB" id="A0A937JZP3"/>
<dbReference type="Gene3D" id="3.30.300.20">
    <property type="match status" value="1"/>
</dbReference>
<accession>A0A937JZP3</accession>
<gene>
    <name evidence="2" type="ORF">JL102_05090</name>
</gene>
<dbReference type="Proteomes" id="UP000659388">
    <property type="component" value="Unassembled WGS sequence"/>
</dbReference>
<protein>
    <submittedName>
        <fullName evidence="2">OsmC family protein</fullName>
    </submittedName>
</protein>
<proteinExistence type="predicted"/>
<name>A0A937JZP3_9BACT</name>
<evidence type="ECO:0000313" key="3">
    <source>
        <dbReference type="Proteomes" id="UP000659388"/>
    </source>
</evidence>
<dbReference type="PANTHER" id="PTHR34352:SF1">
    <property type="entry name" value="PROTEIN YHFA"/>
    <property type="match status" value="1"/>
</dbReference>
<dbReference type="PANTHER" id="PTHR34352">
    <property type="entry name" value="PROTEIN YHFA"/>
    <property type="match status" value="1"/>
</dbReference>
<dbReference type="Pfam" id="PF02566">
    <property type="entry name" value="OsmC"/>
    <property type="match status" value="1"/>
</dbReference>
<comment type="caution">
    <text evidence="2">The sequence shown here is derived from an EMBL/GenBank/DDBJ whole genome shotgun (WGS) entry which is preliminary data.</text>
</comment>
<dbReference type="SUPFAM" id="SSF82784">
    <property type="entry name" value="OsmC-like"/>
    <property type="match status" value="1"/>
</dbReference>
<evidence type="ECO:0000313" key="2">
    <source>
        <dbReference type="EMBL" id="MBL3655495.1"/>
    </source>
</evidence>
<dbReference type="InterPro" id="IPR003718">
    <property type="entry name" value="OsmC/Ohr_fam"/>
</dbReference>
<keyword evidence="1" id="KW-0472">Membrane</keyword>
<organism evidence="2 3">
    <name type="scientific">Fulvivirga sediminis</name>
    <dbReference type="NCBI Taxonomy" id="2803949"/>
    <lineage>
        <taxon>Bacteria</taxon>
        <taxon>Pseudomonadati</taxon>
        <taxon>Bacteroidota</taxon>
        <taxon>Cytophagia</taxon>
        <taxon>Cytophagales</taxon>
        <taxon>Fulvivirgaceae</taxon>
        <taxon>Fulvivirga</taxon>
    </lineage>
</organism>
<keyword evidence="3" id="KW-1185">Reference proteome</keyword>
<dbReference type="EMBL" id="JAESIY010000002">
    <property type="protein sequence ID" value="MBL3655495.1"/>
    <property type="molecule type" value="Genomic_DNA"/>
</dbReference>
<evidence type="ECO:0000256" key="1">
    <source>
        <dbReference type="SAM" id="Phobius"/>
    </source>
</evidence>
<feature type="transmembrane region" description="Helical" evidence="1">
    <location>
        <begin position="37"/>
        <end position="57"/>
    </location>
</feature>
<dbReference type="RefSeq" id="WP_202243162.1">
    <property type="nucleotide sequence ID" value="NZ_JAESIY010000002.1"/>
</dbReference>
<dbReference type="InterPro" id="IPR036102">
    <property type="entry name" value="OsmC/Ohrsf"/>
</dbReference>